<dbReference type="InterPro" id="IPR015943">
    <property type="entry name" value="WD40/YVTN_repeat-like_dom_sf"/>
</dbReference>
<dbReference type="GO" id="GO:0004672">
    <property type="term" value="F:protein kinase activity"/>
    <property type="evidence" value="ECO:0007669"/>
    <property type="project" value="InterPro"/>
</dbReference>
<dbReference type="SMART" id="SM00220">
    <property type="entry name" value="S_TKc"/>
    <property type="match status" value="1"/>
</dbReference>
<dbReference type="InterPro" id="IPR001680">
    <property type="entry name" value="WD40_rpt"/>
</dbReference>
<dbReference type="PROSITE" id="PS50294">
    <property type="entry name" value="WD_REPEATS_REGION"/>
    <property type="match status" value="1"/>
</dbReference>
<evidence type="ECO:0000313" key="7">
    <source>
        <dbReference type="Proteomes" id="UP000886595"/>
    </source>
</evidence>
<feature type="domain" description="Protein kinase" evidence="5">
    <location>
        <begin position="179"/>
        <end position="522"/>
    </location>
</feature>
<evidence type="ECO:0000259" key="5">
    <source>
        <dbReference type="PROSITE" id="PS50011"/>
    </source>
</evidence>
<comment type="caution">
    <text evidence="6">The sequence shown here is derived from an EMBL/GenBank/DDBJ whole genome shotgun (WGS) entry which is preliminary data.</text>
</comment>
<feature type="region of interest" description="Disordered" evidence="4">
    <location>
        <begin position="1"/>
        <end position="55"/>
    </location>
</feature>
<dbReference type="Pfam" id="PF00400">
    <property type="entry name" value="WD40"/>
    <property type="match status" value="1"/>
</dbReference>
<evidence type="ECO:0000313" key="6">
    <source>
        <dbReference type="EMBL" id="KAG2330407.1"/>
    </source>
</evidence>
<dbReference type="PROSITE" id="PS50082">
    <property type="entry name" value="WD_REPEATS_2"/>
    <property type="match status" value="2"/>
</dbReference>
<dbReference type="Gene3D" id="2.130.10.10">
    <property type="entry name" value="YVTN repeat-like/Quinoprotein amine dehydrogenase"/>
    <property type="match status" value="2"/>
</dbReference>
<gene>
    <name evidence="6" type="ORF">Bca52824_001587</name>
</gene>
<dbReference type="InterPro" id="IPR019775">
    <property type="entry name" value="WD40_repeat_CS"/>
</dbReference>
<proteinExistence type="predicted"/>
<dbReference type="PANTHER" id="PTHR44218:SF15">
    <property type="entry name" value="PROTEIN SPA1-RELATED 2"/>
    <property type="match status" value="1"/>
</dbReference>
<organism evidence="6 7">
    <name type="scientific">Brassica carinata</name>
    <name type="common">Ethiopian mustard</name>
    <name type="synonym">Abyssinian cabbage</name>
    <dbReference type="NCBI Taxonomy" id="52824"/>
    <lineage>
        <taxon>Eukaryota</taxon>
        <taxon>Viridiplantae</taxon>
        <taxon>Streptophyta</taxon>
        <taxon>Embryophyta</taxon>
        <taxon>Tracheophyta</taxon>
        <taxon>Spermatophyta</taxon>
        <taxon>Magnoliopsida</taxon>
        <taxon>eudicotyledons</taxon>
        <taxon>Gunneridae</taxon>
        <taxon>Pentapetalae</taxon>
        <taxon>rosids</taxon>
        <taxon>malvids</taxon>
        <taxon>Brassicales</taxon>
        <taxon>Brassicaceae</taxon>
        <taxon>Brassiceae</taxon>
        <taxon>Brassica</taxon>
    </lineage>
</organism>
<evidence type="ECO:0000256" key="2">
    <source>
        <dbReference type="ARBA" id="ARBA00022737"/>
    </source>
</evidence>
<dbReference type="Proteomes" id="UP000886595">
    <property type="component" value="Unassembled WGS sequence"/>
</dbReference>
<feature type="repeat" description="WD" evidence="3">
    <location>
        <begin position="806"/>
        <end position="839"/>
    </location>
</feature>
<accession>A0A8X7WJC2</accession>
<protein>
    <recommendedName>
        <fullName evidence="5">Protein kinase domain-containing protein</fullName>
    </recommendedName>
</protein>
<dbReference type="InterPro" id="IPR044630">
    <property type="entry name" value="SPA1/2/3/4"/>
</dbReference>
<dbReference type="GO" id="GO:0005524">
    <property type="term" value="F:ATP binding"/>
    <property type="evidence" value="ECO:0007669"/>
    <property type="project" value="InterPro"/>
</dbReference>
<keyword evidence="7" id="KW-1185">Reference proteome</keyword>
<dbReference type="InterPro" id="IPR011009">
    <property type="entry name" value="Kinase-like_dom_sf"/>
</dbReference>
<evidence type="ECO:0000256" key="3">
    <source>
        <dbReference type="PROSITE-ProRule" id="PRU00221"/>
    </source>
</evidence>
<dbReference type="AlphaFoldDB" id="A0A8X7WJC2"/>
<dbReference type="SMART" id="SM00320">
    <property type="entry name" value="WD40"/>
    <property type="match status" value="6"/>
</dbReference>
<feature type="repeat" description="WD" evidence="3">
    <location>
        <begin position="706"/>
        <end position="748"/>
    </location>
</feature>
<dbReference type="GO" id="GO:0009640">
    <property type="term" value="P:photomorphogenesis"/>
    <property type="evidence" value="ECO:0007669"/>
    <property type="project" value="InterPro"/>
</dbReference>
<dbReference type="InterPro" id="IPR000719">
    <property type="entry name" value="Prot_kinase_dom"/>
</dbReference>
<dbReference type="EMBL" id="JAAMPC010000001">
    <property type="protein sequence ID" value="KAG2330407.1"/>
    <property type="molecule type" value="Genomic_DNA"/>
</dbReference>
<dbReference type="Gene3D" id="1.10.510.10">
    <property type="entry name" value="Transferase(Phosphotransferase) domain 1"/>
    <property type="match status" value="1"/>
</dbReference>
<keyword evidence="2" id="KW-0677">Repeat</keyword>
<sequence>MMDESSVGDVSSSMNDAEAAHIQFKNGHKPDEIQETRQVQAEVQRDDHPTSPDSSFGVIADFLEGKNVNETENEPCSHDAGGVDDVVEELTVKTCEGSSMAIVGSSSSRASRLEIQFLHRFPLGVDLPSSSSMEQSEGDKGITSILRNAGKSSSTGEQADVAVNVERNPVPVEALTHGGIKTKMLSQSGFSQFFVKKTLKGKGVTFRGPPHNRSKASNVDQQSVATSGTPLLISNNTPAKVSGITPLAVEACHVLPFKGGNPSSCANPSDSGCGGEGLSLRDWLKSERQEVNKPECLRIFRQIVEHVDDSHSQGVVLCDLRPSLFKILKENEVKYVGSGFQRESSDKTKSQLEKPLVRRRLGDTGFASSLGVPAKKQKSSGPQWPMFQRAGNVHIQTENDVGATQELRLRSSQPQCSPSARSFTSMSEQLEEKWYASPEELRGETRSVSSDIYSLGILLFELLSQFQSERVREAAMSDIRHRILPPKFLSENPKEAGFCLWLLHPVPSCRPSTRDILQSEVVNGIPDLYAEGLSLAIEQEDTESELLQHFLVLSQEQRQKHAGKLMEELVSLEADIEEIMRRRCAINPASLGEASSSSPPSTYLNRIDVHLPEARYRLRPDRDLLRNRDENVISEQVNSETWSSDDRVGAFFDGLCKYARYSKFETSRCLEDGNYFATAGVSKKIKIFEFNSLFNESVDIHYPAVEMSNRSKLSGVCWNNYIRNYLASSDYDGIIKLWDVTTGQAISHFIEHEAGLRNCLGTIRNIANVCCVQFSPQSSHLLAFGSSDFRTYCYDLRNLRTPWCILSGHNKAVSYAKFLDSETLVTASTDNTLKLWDLKKTTHGGLSTNACSLTFGGHTNEKNFVGLSTADGYIACGSETNEVYAYHRSLPMPITAYKFGSIDPISGKEIEEDNNLFVSSVCWRKRSNMVVSASSNGSIKVLQLV</sequence>
<dbReference type="InterPro" id="IPR036322">
    <property type="entry name" value="WD40_repeat_dom_sf"/>
</dbReference>
<dbReference type="SUPFAM" id="SSF50978">
    <property type="entry name" value="WD40 repeat-like"/>
    <property type="match status" value="1"/>
</dbReference>
<evidence type="ECO:0000256" key="1">
    <source>
        <dbReference type="ARBA" id="ARBA00022574"/>
    </source>
</evidence>
<dbReference type="PROSITE" id="PS00678">
    <property type="entry name" value="WD_REPEATS_1"/>
    <property type="match status" value="2"/>
</dbReference>
<keyword evidence="1 3" id="KW-0853">WD repeat</keyword>
<dbReference type="SUPFAM" id="SSF56112">
    <property type="entry name" value="Protein kinase-like (PK-like)"/>
    <property type="match status" value="1"/>
</dbReference>
<dbReference type="OrthoDB" id="273771at2759"/>
<name>A0A8X7WJC2_BRACI</name>
<dbReference type="PANTHER" id="PTHR44218">
    <property type="entry name" value="PROTEIN SPA1-RELATED 2"/>
    <property type="match status" value="1"/>
</dbReference>
<dbReference type="PROSITE" id="PS50011">
    <property type="entry name" value="PROTEIN_KINASE_DOM"/>
    <property type="match status" value="1"/>
</dbReference>
<evidence type="ECO:0000256" key="4">
    <source>
        <dbReference type="SAM" id="MobiDB-lite"/>
    </source>
</evidence>
<reference evidence="6 7" key="1">
    <citation type="submission" date="2020-02" db="EMBL/GenBank/DDBJ databases">
        <authorList>
            <person name="Ma Q."/>
            <person name="Huang Y."/>
            <person name="Song X."/>
            <person name="Pei D."/>
        </authorList>
    </citation>
    <scope>NUCLEOTIDE SEQUENCE [LARGE SCALE GENOMIC DNA]</scope>
    <source>
        <strain evidence="6">Sxm20200214</strain>
        <tissue evidence="6">Leaf</tissue>
    </source>
</reference>